<name>A0A0A8ZQ07_ARUDO</name>
<sequence>MRIRKRKGIHNIYDLGCWLSKKFRRLGRCGVCCLLQFIFLLGPGLLFYQ</sequence>
<feature type="transmembrane region" description="Helical" evidence="1">
    <location>
        <begin position="29"/>
        <end position="48"/>
    </location>
</feature>
<keyword evidence="1" id="KW-1133">Transmembrane helix</keyword>
<protein>
    <submittedName>
        <fullName evidence="2">Uncharacterized protein</fullName>
    </submittedName>
</protein>
<evidence type="ECO:0000256" key="1">
    <source>
        <dbReference type="SAM" id="Phobius"/>
    </source>
</evidence>
<keyword evidence="1" id="KW-0472">Membrane</keyword>
<accession>A0A0A8ZQ07</accession>
<dbReference type="AlphaFoldDB" id="A0A0A8ZQ07"/>
<reference evidence="2" key="2">
    <citation type="journal article" date="2015" name="Data Brief">
        <title>Shoot transcriptome of the giant reed, Arundo donax.</title>
        <authorList>
            <person name="Barrero R.A."/>
            <person name="Guerrero F.D."/>
            <person name="Moolhuijzen P."/>
            <person name="Goolsby J.A."/>
            <person name="Tidwell J."/>
            <person name="Bellgard S.E."/>
            <person name="Bellgard M.I."/>
        </authorList>
    </citation>
    <scope>NUCLEOTIDE SEQUENCE</scope>
    <source>
        <tissue evidence="2">Shoot tissue taken approximately 20 cm above the soil surface</tissue>
    </source>
</reference>
<dbReference type="EMBL" id="GBRH01258127">
    <property type="protein sequence ID" value="JAD39768.1"/>
    <property type="molecule type" value="Transcribed_RNA"/>
</dbReference>
<evidence type="ECO:0000313" key="2">
    <source>
        <dbReference type="EMBL" id="JAD39768.1"/>
    </source>
</evidence>
<organism evidence="2">
    <name type="scientific">Arundo donax</name>
    <name type="common">Giant reed</name>
    <name type="synonym">Donax arundinaceus</name>
    <dbReference type="NCBI Taxonomy" id="35708"/>
    <lineage>
        <taxon>Eukaryota</taxon>
        <taxon>Viridiplantae</taxon>
        <taxon>Streptophyta</taxon>
        <taxon>Embryophyta</taxon>
        <taxon>Tracheophyta</taxon>
        <taxon>Spermatophyta</taxon>
        <taxon>Magnoliopsida</taxon>
        <taxon>Liliopsida</taxon>
        <taxon>Poales</taxon>
        <taxon>Poaceae</taxon>
        <taxon>PACMAD clade</taxon>
        <taxon>Arundinoideae</taxon>
        <taxon>Arundineae</taxon>
        <taxon>Arundo</taxon>
    </lineage>
</organism>
<keyword evidence="1" id="KW-0812">Transmembrane</keyword>
<reference evidence="2" key="1">
    <citation type="submission" date="2014-09" db="EMBL/GenBank/DDBJ databases">
        <authorList>
            <person name="Magalhaes I.L.F."/>
            <person name="Oliveira U."/>
            <person name="Santos F.R."/>
            <person name="Vidigal T.H.D.A."/>
            <person name="Brescovit A.D."/>
            <person name="Santos A.J."/>
        </authorList>
    </citation>
    <scope>NUCLEOTIDE SEQUENCE</scope>
    <source>
        <tissue evidence="2">Shoot tissue taken approximately 20 cm above the soil surface</tissue>
    </source>
</reference>
<proteinExistence type="predicted"/>